<comment type="caution">
    <text evidence="2">The sequence shown here is derived from an EMBL/GenBank/DDBJ whole genome shotgun (WGS) entry which is preliminary data.</text>
</comment>
<evidence type="ECO:0000256" key="1">
    <source>
        <dbReference type="SAM" id="MobiDB-lite"/>
    </source>
</evidence>
<evidence type="ECO:0000313" key="2">
    <source>
        <dbReference type="EMBL" id="MFC4328363.1"/>
    </source>
</evidence>
<protein>
    <submittedName>
        <fullName evidence="2">Uncharacterized protein</fullName>
    </submittedName>
</protein>
<name>A0ABV8TCN5_9ACTN</name>
<dbReference type="Proteomes" id="UP001595824">
    <property type="component" value="Unassembled WGS sequence"/>
</dbReference>
<feature type="region of interest" description="Disordered" evidence="1">
    <location>
        <begin position="1"/>
        <end position="22"/>
    </location>
</feature>
<gene>
    <name evidence="2" type="ORF">ACFPC0_11045</name>
</gene>
<dbReference type="EMBL" id="JBHSDP010000011">
    <property type="protein sequence ID" value="MFC4328363.1"/>
    <property type="molecule type" value="Genomic_DNA"/>
</dbReference>
<organism evidence="2 3">
    <name type="scientific">Streptomyces andamanensis</name>
    <dbReference type="NCBI Taxonomy" id="1565035"/>
    <lineage>
        <taxon>Bacteria</taxon>
        <taxon>Bacillati</taxon>
        <taxon>Actinomycetota</taxon>
        <taxon>Actinomycetes</taxon>
        <taxon>Kitasatosporales</taxon>
        <taxon>Streptomycetaceae</taxon>
        <taxon>Streptomyces</taxon>
    </lineage>
</organism>
<keyword evidence="3" id="KW-1185">Reference proteome</keyword>
<reference evidence="3" key="1">
    <citation type="journal article" date="2019" name="Int. J. Syst. Evol. Microbiol.">
        <title>The Global Catalogue of Microorganisms (GCM) 10K type strain sequencing project: providing services to taxonomists for standard genome sequencing and annotation.</title>
        <authorList>
            <consortium name="The Broad Institute Genomics Platform"/>
            <consortium name="The Broad Institute Genome Sequencing Center for Infectious Disease"/>
            <person name="Wu L."/>
            <person name="Ma J."/>
        </authorList>
    </citation>
    <scope>NUCLEOTIDE SEQUENCE [LARGE SCALE GENOMIC DNA]</scope>
    <source>
        <strain evidence="3">PCU 347</strain>
    </source>
</reference>
<accession>A0ABV8TCN5</accession>
<dbReference type="RefSeq" id="WP_381738561.1">
    <property type="nucleotide sequence ID" value="NZ_JBHSDP010000011.1"/>
</dbReference>
<evidence type="ECO:0000313" key="3">
    <source>
        <dbReference type="Proteomes" id="UP001595824"/>
    </source>
</evidence>
<sequence length="181" mass="20239">MTIYAVHQHNDREGSPQSPLEAFPSVERATVALQLRSRKQECATFYASDKSETWLKEPVAFPDADMTGFMRIWRRKGSDPQPDPAKDTPEEVWRMKETGGVTKCLWAEDTLGGGSAPQTALSPQARRRKALKALADVPPLTAEFQADVSATWRRVLSDLVQDPEVEDGILRVMQADREARS</sequence>
<proteinExistence type="predicted"/>